<comment type="caution">
    <text evidence="3">The sequence shown here is derived from an EMBL/GenBank/DDBJ whole genome shotgun (WGS) entry which is preliminary data.</text>
</comment>
<feature type="region of interest" description="Disordered" evidence="1">
    <location>
        <begin position="272"/>
        <end position="291"/>
    </location>
</feature>
<dbReference type="EMBL" id="JYDP01000012">
    <property type="protein sequence ID" value="KRZ16356.1"/>
    <property type="molecule type" value="Genomic_DNA"/>
</dbReference>
<evidence type="ECO:0000313" key="4">
    <source>
        <dbReference type="Proteomes" id="UP000055024"/>
    </source>
</evidence>
<evidence type="ECO:0000256" key="1">
    <source>
        <dbReference type="SAM" id="MobiDB-lite"/>
    </source>
</evidence>
<proteinExistence type="predicted"/>
<dbReference type="STRING" id="268475.A0A0V1I1U7"/>
<gene>
    <name evidence="3" type="ORF">T11_3161</name>
</gene>
<evidence type="ECO:0000259" key="2">
    <source>
        <dbReference type="Pfam" id="PF10551"/>
    </source>
</evidence>
<protein>
    <recommendedName>
        <fullName evidence="2">MULE transposase domain-containing protein</fullName>
    </recommendedName>
</protein>
<organism evidence="3 4">
    <name type="scientific">Trichinella zimbabwensis</name>
    <dbReference type="NCBI Taxonomy" id="268475"/>
    <lineage>
        <taxon>Eukaryota</taxon>
        <taxon>Metazoa</taxon>
        <taxon>Ecdysozoa</taxon>
        <taxon>Nematoda</taxon>
        <taxon>Enoplea</taxon>
        <taxon>Dorylaimia</taxon>
        <taxon>Trichinellida</taxon>
        <taxon>Trichinellidae</taxon>
        <taxon>Trichinella</taxon>
    </lineage>
</organism>
<name>A0A0V1I1U7_9BILA</name>
<feature type="domain" description="MULE transposase" evidence="2">
    <location>
        <begin position="95"/>
        <end position="153"/>
    </location>
</feature>
<accession>A0A0V1I1U7</accession>
<dbReference type="OrthoDB" id="5848938at2759"/>
<sequence>MERNDEVQFVTTQRNQPKLACRGQCYTLKRASRNGILDVHVVVANYSNLDATQMAADVATEAGPLRLSHPFTSNSSSVHVFMRSKLLPVVLTVRKDLPTYRRIFEMLHSKAEELGVQLDPAKFVCDFETALILAIQGNFPNTRVQGCFFHFCQAVLRQVGRLGLRTDYINNQEVRKKSKNANGISIFSSKPCTCGRRVKWKPCFSTTSGSGFQPLKFRHGVAVWTNNHLEGWHSRMNKKARKHHLGFYQVLRLIIDEQGKTETVVRQMDDDYTRGRGSVGRSAAYGVSSDG</sequence>
<keyword evidence="4" id="KW-1185">Reference proteome</keyword>
<dbReference type="Pfam" id="PF10551">
    <property type="entry name" value="MULE"/>
    <property type="match status" value="1"/>
</dbReference>
<dbReference type="Proteomes" id="UP000055024">
    <property type="component" value="Unassembled WGS sequence"/>
</dbReference>
<dbReference type="AlphaFoldDB" id="A0A0V1I1U7"/>
<evidence type="ECO:0000313" key="3">
    <source>
        <dbReference type="EMBL" id="KRZ16356.1"/>
    </source>
</evidence>
<reference evidence="3 4" key="1">
    <citation type="submission" date="2015-01" db="EMBL/GenBank/DDBJ databases">
        <title>Evolution of Trichinella species and genotypes.</title>
        <authorList>
            <person name="Korhonen P.K."/>
            <person name="Edoardo P."/>
            <person name="Giuseppe L.R."/>
            <person name="Gasser R.B."/>
        </authorList>
    </citation>
    <scope>NUCLEOTIDE SEQUENCE [LARGE SCALE GENOMIC DNA]</scope>
    <source>
        <strain evidence="3">ISS1029</strain>
    </source>
</reference>
<dbReference type="InterPro" id="IPR018289">
    <property type="entry name" value="MULE_transposase_dom"/>
</dbReference>